<dbReference type="GO" id="GO:0004860">
    <property type="term" value="F:protein kinase inhibitor activity"/>
    <property type="evidence" value="ECO:0007669"/>
    <property type="project" value="TreeGrafter"/>
</dbReference>
<dbReference type="AlphaFoldDB" id="A0A8C0I9W6"/>
<sequence>MQSQLPCSSAGAGSGEFHVYRHLRRREYQRQDFMDAMAEKQRLDEEFQKKLERNKMIAEEQTAKRRRKRCMLWINAVIVCLHLSAEKSGCGN</sequence>
<reference evidence="3" key="2">
    <citation type="submission" date="2025-09" db="UniProtKB">
        <authorList>
            <consortium name="Ensembl"/>
        </authorList>
    </citation>
    <scope>IDENTIFICATION</scope>
</reference>
<dbReference type="GO" id="GO:0019901">
    <property type="term" value="F:protein kinase binding"/>
    <property type="evidence" value="ECO:0007669"/>
    <property type="project" value="TreeGrafter"/>
</dbReference>
<keyword evidence="2" id="KW-0508">mRNA splicing</keyword>
<dbReference type="Proteomes" id="UP000694567">
    <property type="component" value="Unplaced"/>
</dbReference>
<dbReference type="Ensembl" id="ENSBOBT00000006047.1">
    <property type="protein sequence ID" value="ENSBOBP00000005886.1"/>
    <property type="gene ID" value="ENSBOBG00000003928.1"/>
</dbReference>
<comment type="similarity">
    <text evidence="1">Belongs to the PRKRIP1 family.</text>
</comment>
<evidence type="ECO:0000256" key="1">
    <source>
        <dbReference type="ARBA" id="ARBA00010717"/>
    </source>
</evidence>
<keyword evidence="2" id="KW-0747">Spliceosome</keyword>
<reference evidence="3" key="1">
    <citation type="submission" date="2025-08" db="UniProtKB">
        <authorList>
            <consortium name="Ensembl"/>
        </authorList>
    </citation>
    <scope>IDENTIFICATION</scope>
</reference>
<evidence type="ECO:0000313" key="4">
    <source>
        <dbReference type="Proteomes" id="UP000694567"/>
    </source>
</evidence>
<protein>
    <submittedName>
        <fullName evidence="3">PRKR interacting protein 1</fullName>
    </submittedName>
</protein>
<keyword evidence="2" id="KW-0507">mRNA processing</keyword>
<evidence type="ECO:0000256" key="2">
    <source>
        <dbReference type="ARBA" id="ARBA00022728"/>
    </source>
</evidence>
<dbReference type="Pfam" id="PF06658">
    <property type="entry name" value="DUF1168"/>
    <property type="match status" value="1"/>
</dbReference>
<dbReference type="PANTHER" id="PTHR13507">
    <property type="entry name" value="PRKR-INTERACTING PROTEIN 1"/>
    <property type="match status" value="1"/>
</dbReference>
<dbReference type="GO" id="GO:0005730">
    <property type="term" value="C:nucleolus"/>
    <property type="evidence" value="ECO:0007669"/>
    <property type="project" value="TreeGrafter"/>
</dbReference>
<name>A0A8C0I9W6_BUBBB</name>
<evidence type="ECO:0000313" key="3">
    <source>
        <dbReference type="Ensembl" id="ENSBOBP00000005886.1"/>
    </source>
</evidence>
<dbReference type="GO" id="GO:0003725">
    <property type="term" value="F:double-stranded RNA binding"/>
    <property type="evidence" value="ECO:0007669"/>
    <property type="project" value="InterPro"/>
</dbReference>
<keyword evidence="4" id="KW-1185">Reference proteome</keyword>
<dbReference type="InterPro" id="IPR009548">
    <property type="entry name" value="Prkrip1"/>
</dbReference>
<accession>A0A8C0I9W6</accession>
<dbReference type="PANTHER" id="PTHR13507:SF0">
    <property type="entry name" value="PRKR-INTERACTING PROTEIN 1"/>
    <property type="match status" value="1"/>
</dbReference>
<proteinExistence type="inferred from homology"/>
<organism evidence="3 4">
    <name type="scientific">Bubo bubo</name>
    <name type="common">Eurasian eagle-owl</name>
    <name type="synonym">Strix bubo</name>
    <dbReference type="NCBI Taxonomy" id="30461"/>
    <lineage>
        <taxon>Eukaryota</taxon>
        <taxon>Metazoa</taxon>
        <taxon>Chordata</taxon>
        <taxon>Craniata</taxon>
        <taxon>Vertebrata</taxon>
        <taxon>Euteleostomi</taxon>
        <taxon>Archelosauria</taxon>
        <taxon>Archosauria</taxon>
        <taxon>Dinosauria</taxon>
        <taxon>Saurischia</taxon>
        <taxon>Theropoda</taxon>
        <taxon>Coelurosauria</taxon>
        <taxon>Aves</taxon>
        <taxon>Neognathae</taxon>
        <taxon>Neoaves</taxon>
        <taxon>Telluraves</taxon>
        <taxon>Strigiformes</taxon>
        <taxon>Strigidae</taxon>
        <taxon>Bubo</taxon>
    </lineage>
</organism>